<dbReference type="PANTHER" id="PTHR41260:SF1">
    <property type="entry name" value="PROTEIN ECSC"/>
    <property type="match status" value="1"/>
</dbReference>
<reference evidence="1 2" key="1">
    <citation type="submission" date="2015-06" db="EMBL/GenBank/DDBJ databases">
        <title>Draft genome sequence of the purine-degrading Clostridium cylindrosporum HC-1 (DSM 605).</title>
        <authorList>
            <person name="Poehlein A."/>
            <person name="Schiel-Bengelsdorf B."/>
            <person name="Bengelsdorf F."/>
            <person name="Daniel R."/>
            <person name="Duerre P."/>
        </authorList>
    </citation>
    <scope>NUCLEOTIDE SEQUENCE [LARGE SCALE GENOMIC DNA]</scope>
    <source>
        <strain evidence="1 2">DSM 605</strain>
    </source>
</reference>
<evidence type="ECO:0000313" key="1">
    <source>
        <dbReference type="EMBL" id="KMT22587.1"/>
    </source>
</evidence>
<dbReference type="EMBL" id="LFVU01000006">
    <property type="protein sequence ID" value="KMT22587.1"/>
    <property type="molecule type" value="Genomic_DNA"/>
</dbReference>
<dbReference type="RefSeq" id="WP_048569796.1">
    <property type="nucleotide sequence ID" value="NZ_LFVU01000006.1"/>
</dbReference>
<dbReference type="Pfam" id="PF12787">
    <property type="entry name" value="EcsC"/>
    <property type="match status" value="1"/>
</dbReference>
<gene>
    <name evidence="1" type="ORF">CLCY_9c00180</name>
</gene>
<dbReference type="OrthoDB" id="1705901at2"/>
<organism evidence="1 2">
    <name type="scientific">Clostridium cylindrosporum DSM 605</name>
    <dbReference type="NCBI Taxonomy" id="1121307"/>
    <lineage>
        <taxon>Bacteria</taxon>
        <taxon>Bacillati</taxon>
        <taxon>Bacillota</taxon>
        <taxon>Clostridia</taxon>
        <taxon>Eubacteriales</taxon>
        <taxon>Clostridiaceae</taxon>
        <taxon>Clostridium</taxon>
    </lineage>
</organism>
<comment type="caution">
    <text evidence="1">The sequence shown here is derived from an EMBL/GenBank/DDBJ whole genome shotgun (WGS) entry which is preliminary data.</text>
</comment>
<dbReference type="STRING" id="1121307.CLCY_9c00180"/>
<keyword evidence="2" id="KW-1185">Reference proteome</keyword>
<sequence>MDYESKVIKENIQWQEEMKKPPKSSSIIAKSIQNKVNSMVPEKVHEIITDTIKNMIKMVLKGSEFISSKPYVSLTLKEREYLIDEKVKSYRKGGVIAGAGIGAGGIILGLADFPVLVSIKIKLLFDIALIYGFDVTNLNERLYILNIFKLAFSSDEKRRSVYLDVANWEEVQASFPNNYEDFDWRDFQQEYRDYIDISKMLQLLPVVGAAFGAAANYKLLNRLSYIAKNAYRLRILKQKGLL</sequence>
<dbReference type="PANTHER" id="PTHR41260">
    <property type="entry name" value="PROTEIN ECSC"/>
    <property type="match status" value="1"/>
</dbReference>
<evidence type="ECO:0000313" key="2">
    <source>
        <dbReference type="Proteomes" id="UP000036756"/>
    </source>
</evidence>
<dbReference type="InterPro" id="IPR024787">
    <property type="entry name" value="EcsC"/>
</dbReference>
<dbReference type="PATRIC" id="fig|1121307.3.peg.2601"/>
<proteinExistence type="predicted"/>
<dbReference type="Proteomes" id="UP000036756">
    <property type="component" value="Unassembled WGS sequence"/>
</dbReference>
<accession>A0A0J8D9S2</accession>
<name>A0A0J8D9S2_CLOCY</name>
<dbReference type="AlphaFoldDB" id="A0A0J8D9S2"/>
<protein>
    <submittedName>
        <fullName evidence="1">EcsC protein family</fullName>
    </submittedName>
</protein>